<gene>
    <name evidence="2" type="ORF">FIBSPDRAFT_535116</name>
</gene>
<evidence type="ECO:0000313" key="3">
    <source>
        <dbReference type="Proteomes" id="UP000076532"/>
    </source>
</evidence>
<evidence type="ECO:0000256" key="1">
    <source>
        <dbReference type="SAM" id="Phobius"/>
    </source>
</evidence>
<keyword evidence="1" id="KW-0472">Membrane</keyword>
<dbReference type="EMBL" id="KV417554">
    <property type="protein sequence ID" value="KZP20491.1"/>
    <property type="molecule type" value="Genomic_DNA"/>
</dbReference>
<dbReference type="Proteomes" id="UP000076532">
    <property type="component" value="Unassembled WGS sequence"/>
</dbReference>
<dbReference type="AlphaFoldDB" id="A0A166J4E7"/>
<name>A0A166J4E7_9AGAM</name>
<proteinExistence type="predicted"/>
<keyword evidence="1" id="KW-0812">Transmembrane</keyword>
<keyword evidence="1" id="KW-1133">Transmembrane helix</keyword>
<evidence type="ECO:0000313" key="2">
    <source>
        <dbReference type="EMBL" id="KZP20491.1"/>
    </source>
</evidence>
<organism evidence="2 3">
    <name type="scientific">Athelia psychrophila</name>
    <dbReference type="NCBI Taxonomy" id="1759441"/>
    <lineage>
        <taxon>Eukaryota</taxon>
        <taxon>Fungi</taxon>
        <taxon>Dikarya</taxon>
        <taxon>Basidiomycota</taxon>
        <taxon>Agaricomycotina</taxon>
        <taxon>Agaricomycetes</taxon>
        <taxon>Agaricomycetidae</taxon>
        <taxon>Atheliales</taxon>
        <taxon>Atheliaceae</taxon>
        <taxon>Athelia</taxon>
    </lineage>
</organism>
<feature type="transmembrane region" description="Helical" evidence="1">
    <location>
        <begin position="28"/>
        <end position="46"/>
    </location>
</feature>
<accession>A0A166J4E7</accession>
<protein>
    <submittedName>
        <fullName evidence="2">Uncharacterized protein</fullName>
    </submittedName>
</protein>
<keyword evidence="3" id="KW-1185">Reference proteome</keyword>
<sequence>MAQWQARLSMLTEGSCSIQDRVVSQDQVRIRFCIFIYICVLVRVSLACNASFRYRWCDGAMVPCHVNTNQLSS</sequence>
<reference evidence="2 3" key="1">
    <citation type="journal article" date="2016" name="Mol. Biol. Evol.">
        <title>Comparative Genomics of Early-Diverging Mushroom-Forming Fungi Provides Insights into the Origins of Lignocellulose Decay Capabilities.</title>
        <authorList>
            <person name="Nagy L.G."/>
            <person name="Riley R."/>
            <person name="Tritt A."/>
            <person name="Adam C."/>
            <person name="Daum C."/>
            <person name="Floudas D."/>
            <person name="Sun H."/>
            <person name="Yadav J.S."/>
            <person name="Pangilinan J."/>
            <person name="Larsson K.H."/>
            <person name="Matsuura K."/>
            <person name="Barry K."/>
            <person name="Labutti K."/>
            <person name="Kuo R."/>
            <person name="Ohm R.A."/>
            <person name="Bhattacharya S.S."/>
            <person name="Shirouzu T."/>
            <person name="Yoshinaga Y."/>
            <person name="Martin F.M."/>
            <person name="Grigoriev I.V."/>
            <person name="Hibbett D.S."/>
        </authorList>
    </citation>
    <scope>NUCLEOTIDE SEQUENCE [LARGE SCALE GENOMIC DNA]</scope>
    <source>
        <strain evidence="2 3">CBS 109695</strain>
    </source>
</reference>